<keyword evidence="2" id="KW-1185">Reference proteome</keyword>
<feature type="non-terminal residue" evidence="1">
    <location>
        <position position="1"/>
    </location>
</feature>
<evidence type="ECO:0000313" key="2">
    <source>
        <dbReference type="Proteomes" id="UP001152795"/>
    </source>
</evidence>
<organism evidence="1 2">
    <name type="scientific">Paramuricea clavata</name>
    <name type="common">Red gorgonian</name>
    <name type="synonym">Violescent sea-whip</name>
    <dbReference type="NCBI Taxonomy" id="317549"/>
    <lineage>
        <taxon>Eukaryota</taxon>
        <taxon>Metazoa</taxon>
        <taxon>Cnidaria</taxon>
        <taxon>Anthozoa</taxon>
        <taxon>Octocorallia</taxon>
        <taxon>Malacalcyonacea</taxon>
        <taxon>Plexauridae</taxon>
        <taxon>Paramuricea</taxon>
    </lineage>
</organism>
<protein>
    <submittedName>
        <fullName evidence="1">Uncharacterized protein</fullName>
    </submittedName>
</protein>
<gene>
    <name evidence="1" type="ORF">PACLA_8A017497</name>
</gene>
<dbReference type="Proteomes" id="UP001152795">
    <property type="component" value="Unassembled WGS sequence"/>
</dbReference>
<evidence type="ECO:0000313" key="1">
    <source>
        <dbReference type="EMBL" id="CAB4031417.1"/>
    </source>
</evidence>
<sequence length="387" mass="43209">MDSSAGQSSIDYCRLEMAKETCHTTCPPPNMGTSAFLGIRMASASDIRRTITKKVLRKLRKMKTATVRPDDESISHAYRLIRNVPQSLHQSSITKCPVQAETRAAHAKKELMNTLISTCFQSSVFDPDAEVWLPRNMKCLGVNFSDDGAPETSQLTMSIGSITLWNFGERPSADMSWQSWACNELNQAATYPSPYANVNKNDMCTLGGTIGLDANDTWTPYTNVLRTEHVKKHLLDLIYTPVGLERQILLLLKNASGLFNKINLSSLGEVDQLTEFCQLYFNILVLFFPSSINITVWTVGYAIPYHTKKLYEEYKVGYGILSLQAKESKHAGIKGDLCLTNRSNKSTTEHQLAPPSIIAYCVCGRTKDIVDEHCPFEKTRLKSLSTS</sequence>
<dbReference type="AlphaFoldDB" id="A0A6S7JJQ6"/>
<reference evidence="1" key="1">
    <citation type="submission" date="2020-04" db="EMBL/GenBank/DDBJ databases">
        <authorList>
            <person name="Alioto T."/>
            <person name="Alioto T."/>
            <person name="Gomez Garrido J."/>
        </authorList>
    </citation>
    <scope>NUCLEOTIDE SEQUENCE</scope>
    <source>
        <strain evidence="1">A484AB</strain>
    </source>
</reference>
<name>A0A6S7JJQ6_PARCT</name>
<accession>A0A6S7JJQ6</accession>
<comment type="caution">
    <text evidence="1">The sequence shown here is derived from an EMBL/GenBank/DDBJ whole genome shotgun (WGS) entry which is preliminary data.</text>
</comment>
<proteinExistence type="predicted"/>
<dbReference type="EMBL" id="CACRXK020017615">
    <property type="protein sequence ID" value="CAB4031417.1"/>
    <property type="molecule type" value="Genomic_DNA"/>
</dbReference>
<dbReference type="OrthoDB" id="10569468at2759"/>